<dbReference type="Gene3D" id="3.40.190.10">
    <property type="entry name" value="Periplasmic binding protein-like II"/>
    <property type="match status" value="2"/>
</dbReference>
<dbReference type="InterPro" id="IPR036388">
    <property type="entry name" value="WH-like_DNA-bd_sf"/>
</dbReference>
<dbReference type="PANTHER" id="PTHR30346">
    <property type="entry name" value="TRANSCRIPTIONAL DUAL REGULATOR HCAR-RELATED"/>
    <property type="match status" value="1"/>
</dbReference>
<evidence type="ECO:0000256" key="1">
    <source>
        <dbReference type="ARBA" id="ARBA00009437"/>
    </source>
</evidence>
<dbReference type="SUPFAM" id="SSF46785">
    <property type="entry name" value="Winged helix' DNA-binding domain"/>
    <property type="match status" value="1"/>
</dbReference>
<keyword evidence="7" id="KW-1185">Reference proteome</keyword>
<dbReference type="EMBL" id="QQNA01000122">
    <property type="protein sequence ID" value="RDG37030.1"/>
    <property type="molecule type" value="Genomic_DNA"/>
</dbReference>
<keyword evidence="3" id="KW-0238">DNA-binding</keyword>
<dbReference type="CDD" id="cd08414">
    <property type="entry name" value="PBP2_LTTR_aromatics_like"/>
    <property type="match status" value="1"/>
</dbReference>
<protein>
    <submittedName>
        <fullName evidence="6">LysR family transcriptional regulator</fullName>
    </submittedName>
</protein>
<gene>
    <name evidence="6" type="ORF">DVH02_16710</name>
</gene>
<organism evidence="6 7">
    <name type="scientific">Streptomyces corynorhini</name>
    <dbReference type="NCBI Taxonomy" id="2282652"/>
    <lineage>
        <taxon>Bacteria</taxon>
        <taxon>Bacillati</taxon>
        <taxon>Actinomycetota</taxon>
        <taxon>Actinomycetes</taxon>
        <taxon>Kitasatosporales</taxon>
        <taxon>Streptomycetaceae</taxon>
        <taxon>Streptomyces</taxon>
    </lineage>
</organism>
<dbReference type="OrthoDB" id="79118at2"/>
<feature type="domain" description="HTH lysR-type" evidence="5">
    <location>
        <begin position="11"/>
        <end position="68"/>
    </location>
</feature>
<dbReference type="GO" id="GO:0003700">
    <property type="term" value="F:DNA-binding transcription factor activity"/>
    <property type="evidence" value="ECO:0007669"/>
    <property type="project" value="InterPro"/>
</dbReference>
<dbReference type="AlphaFoldDB" id="A0A370B5E4"/>
<dbReference type="Gene3D" id="1.10.10.10">
    <property type="entry name" value="Winged helix-like DNA-binding domain superfamily/Winged helix DNA-binding domain"/>
    <property type="match status" value="1"/>
</dbReference>
<dbReference type="Pfam" id="PF03466">
    <property type="entry name" value="LysR_substrate"/>
    <property type="match status" value="1"/>
</dbReference>
<dbReference type="RefSeq" id="WP_114624609.1">
    <property type="nucleotide sequence ID" value="NZ_QQNA01000122.1"/>
</dbReference>
<comment type="caution">
    <text evidence="6">The sequence shown here is derived from an EMBL/GenBank/DDBJ whole genome shotgun (WGS) entry which is preliminary data.</text>
</comment>
<dbReference type="PROSITE" id="PS50931">
    <property type="entry name" value="HTH_LYSR"/>
    <property type="match status" value="1"/>
</dbReference>
<dbReference type="GO" id="GO:0003677">
    <property type="term" value="F:DNA binding"/>
    <property type="evidence" value="ECO:0007669"/>
    <property type="project" value="UniProtKB-KW"/>
</dbReference>
<evidence type="ECO:0000256" key="3">
    <source>
        <dbReference type="ARBA" id="ARBA00023125"/>
    </source>
</evidence>
<name>A0A370B5E4_9ACTN</name>
<evidence type="ECO:0000256" key="2">
    <source>
        <dbReference type="ARBA" id="ARBA00023015"/>
    </source>
</evidence>
<keyword evidence="4" id="KW-0804">Transcription</keyword>
<dbReference type="GO" id="GO:0032993">
    <property type="term" value="C:protein-DNA complex"/>
    <property type="evidence" value="ECO:0007669"/>
    <property type="project" value="TreeGrafter"/>
</dbReference>
<reference evidence="6 7" key="1">
    <citation type="submission" date="2018-07" db="EMBL/GenBank/DDBJ databases">
        <title>Streptomyces species from bats.</title>
        <authorList>
            <person name="Dunlap C."/>
        </authorList>
    </citation>
    <scope>NUCLEOTIDE SEQUENCE [LARGE SCALE GENOMIC DNA]</scope>
    <source>
        <strain evidence="6 7">AC230</strain>
    </source>
</reference>
<evidence type="ECO:0000256" key="4">
    <source>
        <dbReference type="ARBA" id="ARBA00023163"/>
    </source>
</evidence>
<dbReference type="InterPro" id="IPR036390">
    <property type="entry name" value="WH_DNA-bd_sf"/>
</dbReference>
<dbReference type="InterPro" id="IPR000847">
    <property type="entry name" value="LysR_HTH_N"/>
</dbReference>
<sequence>MPDVPPKFPDLDLRLVRCFTVVAEHRHFGRAADALHTTQPSLSRQIRRLERQMGACLLDRSPRGTELTEAGDAFLPLARTLLESATRAMSHAWAAAQPKRITIGYTTNLIVTPAVVELRRRNPDTEVRAVHLPWNQPREALLDGRADVVVTRLPLRTEGLQVTVLHEESRILVVPLGHPLADRDFVTLDDIADEPMPRLPDPGWNAFWRIDPRPGGRPAPDGPLVEDVEDKIEHIAAGQAVAIVPAGEYLNRLRPGVTTVPLKGVTPSHVVLATRAGDHNQLVRAFRELAGHYLAPVTRALTERVPHGLKRTAE</sequence>
<evidence type="ECO:0000313" key="7">
    <source>
        <dbReference type="Proteomes" id="UP000253741"/>
    </source>
</evidence>
<accession>A0A370B5E4</accession>
<dbReference type="Proteomes" id="UP000253741">
    <property type="component" value="Unassembled WGS sequence"/>
</dbReference>
<keyword evidence="2" id="KW-0805">Transcription regulation</keyword>
<proteinExistence type="inferred from homology"/>
<dbReference type="Pfam" id="PF00126">
    <property type="entry name" value="HTH_1"/>
    <property type="match status" value="1"/>
</dbReference>
<evidence type="ECO:0000259" key="5">
    <source>
        <dbReference type="PROSITE" id="PS50931"/>
    </source>
</evidence>
<dbReference type="FunFam" id="1.10.10.10:FF:000001">
    <property type="entry name" value="LysR family transcriptional regulator"/>
    <property type="match status" value="1"/>
</dbReference>
<dbReference type="InterPro" id="IPR005119">
    <property type="entry name" value="LysR_subst-bd"/>
</dbReference>
<dbReference type="PRINTS" id="PR00039">
    <property type="entry name" value="HTHLYSR"/>
</dbReference>
<dbReference type="PANTHER" id="PTHR30346:SF0">
    <property type="entry name" value="HCA OPERON TRANSCRIPTIONAL ACTIVATOR HCAR"/>
    <property type="match status" value="1"/>
</dbReference>
<dbReference type="SUPFAM" id="SSF53850">
    <property type="entry name" value="Periplasmic binding protein-like II"/>
    <property type="match status" value="1"/>
</dbReference>
<evidence type="ECO:0000313" key="6">
    <source>
        <dbReference type="EMBL" id="RDG37030.1"/>
    </source>
</evidence>
<comment type="similarity">
    <text evidence="1">Belongs to the LysR transcriptional regulatory family.</text>
</comment>